<dbReference type="CDD" id="cd00254">
    <property type="entry name" value="LT-like"/>
    <property type="match status" value="1"/>
</dbReference>
<dbReference type="InterPro" id="IPR023346">
    <property type="entry name" value="Lysozyme-like_dom_sf"/>
</dbReference>
<dbReference type="SUPFAM" id="SSF53955">
    <property type="entry name" value="Lysozyme-like"/>
    <property type="match status" value="1"/>
</dbReference>
<organism evidence="3 4">
    <name type="scientific">Paraburkholderia metrosideri</name>
    <dbReference type="NCBI Taxonomy" id="580937"/>
    <lineage>
        <taxon>Bacteria</taxon>
        <taxon>Pseudomonadati</taxon>
        <taxon>Pseudomonadota</taxon>
        <taxon>Betaproteobacteria</taxon>
        <taxon>Burkholderiales</taxon>
        <taxon>Burkholderiaceae</taxon>
        <taxon>Paraburkholderia</taxon>
    </lineage>
</organism>
<dbReference type="PROSITE" id="PS00922">
    <property type="entry name" value="TRANSGLYCOSYLASE"/>
    <property type="match status" value="1"/>
</dbReference>
<protein>
    <submittedName>
        <fullName evidence="3">Membrane-bound lytic murein transglycosylase F</fullName>
        <ecNumber evidence="3">4.2.2.-</ecNumber>
    </submittedName>
</protein>
<dbReference type="EMBL" id="CAJHCP010000012">
    <property type="protein sequence ID" value="CAD6552726.1"/>
    <property type="molecule type" value="Genomic_DNA"/>
</dbReference>
<dbReference type="PANTHER" id="PTHR37423">
    <property type="entry name" value="SOLUBLE LYTIC MUREIN TRANSGLYCOSYLASE-RELATED"/>
    <property type="match status" value="1"/>
</dbReference>
<dbReference type="Proteomes" id="UP000598032">
    <property type="component" value="Unassembled WGS sequence"/>
</dbReference>
<reference evidence="3 4" key="1">
    <citation type="submission" date="2020-10" db="EMBL/GenBank/DDBJ databases">
        <authorList>
            <person name="Peeters C."/>
        </authorList>
    </citation>
    <scope>NUCLEOTIDE SEQUENCE [LARGE SCALE GENOMIC DNA]</scope>
    <source>
        <strain evidence="3 4">LMG 28140</strain>
    </source>
</reference>
<evidence type="ECO:0000313" key="4">
    <source>
        <dbReference type="Proteomes" id="UP000598032"/>
    </source>
</evidence>
<name>A0ABM8P0U0_9BURK</name>
<keyword evidence="4" id="KW-1185">Reference proteome</keyword>
<accession>A0ABM8P0U0</accession>
<keyword evidence="3" id="KW-0456">Lyase</keyword>
<dbReference type="PANTHER" id="PTHR37423:SF2">
    <property type="entry name" value="MEMBRANE-BOUND LYTIC MUREIN TRANSGLYCOSYLASE C"/>
    <property type="match status" value="1"/>
</dbReference>
<dbReference type="InterPro" id="IPR000189">
    <property type="entry name" value="Transglyc_AS"/>
</dbReference>
<comment type="similarity">
    <text evidence="1">Belongs to the transglycosylase Slt family.</text>
</comment>
<dbReference type="Pfam" id="PF01464">
    <property type="entry name" value="SLT"/>
    <property type="match status" value="1"/>
</dbReference>
<gene>
    <name evidence="3" type="primary">mltF_2</name>
    <name evidence="3" type="ORF">LMG28140_05190</name>
</gene>
<sequence>MTRRGQPRFPWRGVHRHCPSRLLVAGGLIAASICLPYSAQATERMTVRAYPKSDVVMMIGGMANDNSVQSAQAVSAENISPSDDASRLSVVIQPGRRSLLTNAIQQTSESIASRVMALSPVINEAAHVADVDSALLMAVIDVESGGNPRAVSPKGATGLMQLMPGTGEQHGASNLFDPRQNVAAGARYLKALTRQFGELSLVLAAYNAGEGAVQKYGGQIPPYAETMRYVPKVIARYNWYRAITAGGGASIQEGKESATGRLLLIGSGADY</sequence>
<dbReference type="EC" id="4.2.2.-" evidence="3"/>
<evidence type="ECO:0000259" key="2">
    <source>
        <dbReference type="Pfam" id="PF01464"/>
    </source>
</evidence>
<dbReference type="Gene3D" id="1.10.530.10">
    <property type="match status" value="1"/>
</dbReference>
<comment type="caution">
    <text evidence="3">The sequence shown here is derived from an EMBL/GenBank/DDBJ whole genome shotgun (WGS) entry which is preliminary data.</text>
</comment>
<dbReference type="InterPro" id="IPR008258">
    <property type="entry name" value="Transglycosylase_SLT_dom_1"/>
</dbReference>
<dbReference type="GO" id="GO:0016829">
    <property type="term" value="F:lyase activity"/>
    <property type="evidence" value="ECO:0007669"/>
    <property type="project" value="UniProtKB-KW"/>
</dbReference>
<evidence type="ECO:0000313" key="3">
    <source>
        <dbReference type="EMBL" id="CAD6552726.1"/>
    </source>
</evidence>
<proteinExistence type="inferred from homology"/>
<feature type="domain" description="Transglycosylase SLT" evidence="2">
    <location>
        <begin position="121"/>
        <end position="218"/>
    </location>
</feature>
<evidence type="ECO:0000256" key="1">
    <source>
        <dbReference type="ARBA" id="ARBA00007734"/>
    </source>
</evidence>
<dbReference type="RefSeq" id="WP_236592342.1">
    <property type="nucleotide sequence ID" value="NZ_CAJHCP010000012.1"/>
</dbReference>